<gene>
    <name evidence="2" type="ORF">MiSe_87260</name>
</gene>
<keyword evidence="3" id="KW-1185">Reference proteome</keyword>
<keyword evidence="1" id="KW-0472">Membrane</keyword>
<keyword evidence="1" id="KW-1133">Transmembrane helix</keyword>
<dbReference type="Proteomes" id="UP001050975">
    <property type="component" value="Unassembled WGS sequence"/>
</dbReference>
<dbReference type="AlphaFoldDB" id="A0AAV3XTC4"/>
<proteinExistence type="predicted"/>
<keyword evidence="1" id="KW-0812">Transmembrane</keyword>
<protein>
    <submittedName>
        <fullName evidence="2">Uncharacterized protein</fullName>
    </submittedName>
</protein>
<comment type="caution">
    <text evidence="2">The sequence shown here is derived from an EMBL/GenBank/DDBJ whole genome shotgun (WGS) entry which is preliminary data.</text>
</comment>
<reference evidence="2" key="1">
    <citation type="submission" date="2019-10" db="EMBL/GenBank/DDBJ databases">
        <title>Draft genome sequece of Microseira wollei NIES-4236.</title>
        <authorList>
            <person name="Yamaguchi H."/>
            <person name="Suzuki S."/>
            <person name="Kawachi M."/>
        </authorList>
    </citation>
    <scope>NUCLEOTIDE SEQUENCE</scope>
    <source>
        <strain evidence="2">NIES-4236</strain>
    </source>
</reference>
<feature type="transmembrane region" description="Helical" evidence="1">
    <location>
        <begin position="28"/>
        <end position="48"/>
    </location>
</feature>
<dbReference type="EMBL" id="BLAY01000266">
    <property type="protein sequence ID" value="GET43900.1"/>
    <property type="molecule type" value="Genomic_DNA"/>
</dbReference>
<sequence>MRRQVDLKINISLGVINILLKKPILGKAYFLSSMAIIIASVIGLGCVIKSTLQGQNPTPLRVWLLHSKAAYAAFNNFSPSLLGLCLCSPML</sequence>
<organism evidence="2 3">
    <name type="scientific">Microseira wollei NIES-4236</name>
    <dbReference type="NCBI Taxonomy" id="2530354"/>
    <lineage>
        <taxon>Bacteria</taxon>
        <taxon>Bacillati</taxon>
        <taxon>Cyanobacteriota</taxon>
        <taxon>Cyanophyceae</taxon>
        <taxon>Oscillatoriophycideae</taxon>
        <taxon>Aerosakkonematales</taxon>
        <taxon>Aerosakkonemataceae</taxon>
        <taxon>Microseira</taxon>
    </lineage>
</organism>
<evidence type="ECO:0000313" key="3">
    <source>
        <dbReference type="Proteomes" id="UP001050975"/>
    </source>
</evidence>
<evidence type="ECO:0000313" key="2">
    <source>
        <dbReference type="EMBL" id="GET43900.1"/>
    </source>
</evidence>
<evidence type="ECO:0000256" key="1">
    <source>
        <dbReference type="SAM" id="Phobius"/>
    </source>
</evidence>
<name>A0AAV3XTC4_9CYAN</name>
<accession>A0AAV3XTC4</accession>